<reference evidence="2" key="1">
    <citation type="submission" date="2021-01" db="EMBL/GenBank/DDBJ databases">
        <title>Adiantum capillus-veneris genome.</title>
        <authorList>
            <person name="Fang Y."/>
            <person name="Liao Q."/>
        </authorList>
    </citation>
    <scope>NUCLEOTIDE SEQUENCE</scope>
    <source>
        <strain evidence="2">H3</strain>
        <tissue evidence="2">Leaf</tissue>
    </source>
</reference>
<accession>A0A9D4UQR4</accession>
<dbReference type="Proteomes" id="UP000886520">
    <property type="component" value="Chromosome 13"/>
</dbReference>
<feature type="compositionally biased region" description="Low complexity" evidence="1">
    <location>
        <begin position="143"/>
        <end position="167"/>
    </location>
</feature>
<dbReference type="AlphaFoldDB" id="A0A9D4UQR4"/>
<evidence type="ECO:0000256" key="1">
    <source>
        <dbReference type="SAM" id="MobiDB-lite"/>
    </source>
</evidence>
<feature type="region of interest" description="Disordered" evidence="1">
    <location>
        <begin position="140"/>
        <end position="167"/>
    </location>
</feature>
<keyword evidence="3" id="KW-1185">Reference proteome</keyword>
<gene>
    <name evidence="2" type="ORF">GOP47_0014222</name>
</gene>
<sequence length="167" mass="18426">MKYCGSVDTVSVYQRVKKQSSSLEHGYVEPKKAANVARQADEKIPNSQYIAYNINCHLHICDEDDPTDSRRETESCGKCLSYSPNAPKAFGIASKQAPSFTKCWSKKRRSKNEQAFSAMEQHSNSISMANLLQRYQSIVELQSSSSPSPSSSSSSSPSTSPSDFILV</sequence>
<protein>
    <submittedName>
        <fullName evidence="2">Uncharacterized protein</fullName>
    </submittedName>
</protein>
<organism evidence="2 3">
    <name type="scientific">Adiantum capillus-veneris</name>
    <name type="common">Maidenhair fern</name>
    <dbReference type="NCBI Taxonomy" id="13818"/>
    <lineage>
        <taxon>Eukaryota</taxon>
        <taxon>Viridiplantae</taxon>
        <taxon>Streptophyta</taxon>
        <taxon>Embryophyta</taxon>
        <taxon>Tracheophyta</taxon>
        <taxon>Polypodiopsida</taxon>
        <taxon>Polypodiidae</taxon>
        <taxon>Polypodiales</taxon>
        <taxon>Pteridineae</taxon>
        <taxon>Pteridaceae</taxon>
        <taxon>Vittarioideae</taxon>
        <taxon>Adiantum</taxon>
    </lineage>
</organism>
<comment type="caution">
    <text evidence="2">The sequence shown here is derived from an EMBL/GenBank/DDBJ whole genome shotgun (WGS) entry which is preliminary data.</text>
</comment>
<evidence type="ECO:0000313" key="2">
    <source>
        <dbReference type="EMBL" id="KAI5071971.1"/>
    </source>
</evidence>
<evidence type="ECO:0000313" key="3">
    <source>
        <dbReference type="Proteomes" id="UP000886520"/>
    </source>
</evidence>
<dbReference type="EMBL" id="JABFUD020000013">
    <property type="protein sequence ID" value="KAI5071971.1"/>
    <property type="molecule type" value="Genomic_DNA"/>
</dbReference>
<proteinExistence type="predicted"/>
<name>A0A9D4UQR4_ADICA</name>